<evidence type="ECO:0000313" key="1">
    <source>
        <dbReference type="EMBL" id="KAI4338993.1"/>
    </source>
</evidence>
<accession>A0ACB9NR99</accession>
<dbReference type="Proteomes" id="UP001057402">
    <property type="component" value="Chromosome 7"/>
</dbReference>
<organism evidence="1 2">
    <name type="scientific">Melastoma candidum</name>
    <dbReference type="NCBI Taxonomy" id="119954"/>
    <lineage>
        <taxon>Eukaryota</taxon>
        <taxon>Viridiplantae</taxon>
        <taxon>Streptophyta</taxon>
        <taxon>Embryophyta</taxon>
        <taxon>Tracheophyta</taxon>
        <taxon>Spermatophyta</taxon>
        <taxon>Magnoliopsida</taxon>
        <taxon>eudicotyledons</taxon>
        <taxon>Gunneridae</taxon>
        <taxon>Pentapetalae</taxon>
        <taxon>rosids</taxon>
        <taxon>malvids</taxon>
        <taxon>Myrtales</taxon>
        <taxon>Melastomataceae</taxon>
        <taxon>Melastomatoideae</taxon>
        <taxon>Melastomateae</taxon>
        <taxon>Melastoma</taxon>
    </lineage>
</organism>
<proteinExistence type="predicted"/>
<keyword evidence="2" id="KW-1185">Reference proteome</keyword>
<sequence length="366" mass="40618">MAELFTARSFSYANVYSGGSCFNCSGVSGRAHASAGRFKAHPHVISLPLKLKNRGGTVCCNASSNSRRRNPDFLRNGRQGFSRDRIRQTEERERDSFDNFGESDMLLSNNGPPLSGNSRPPATSLPGPKEKEIVELFRKVQVRLRERAALKEEKKLESTGGKGKENETVDSLLKLLRKHSIERSRRNGITSEDKGHSIPSNEEKPQSFFSQNNSTVPRVQPIASLSRPPSKFRRISPVSRVRYQPINIAPKREEDSSSVKADINGSSVGKVEAVQELNYEPLSDPEAEIEPDEIVSPDATDYEVLDAELSESDVADDETDDVQVAEDEIDFTVLKLVELRAIAKSRGLKGFSKMKKSDLLELLGQN</sequence>
<evidence type="ECO:0000313" key="2">
    <source>
        <dbReference type="Proteomes" id="UP001057402"/>
    </source>
</evidence>
<gene>
    <name evidence="1" type="ORF">MLD38_023985</name>
</gene>
<comment type="caution">
    <text evidence="1">The sequence shown here is derived from an EMBL/GenBank/DDBJ whole genome shotgun (WGS) entry which is preliminary data.</text>
</comment>
<dbReference type="EMBL" id="CM042886">
    <property type="protein sequence ID" value="KAI4338993.1"/>
    <property type="molecule type" value="Genomic_DNA"/>
</dbReference>
<protein>
    <submittedName>
        <fullName evidence="1">Uncharacterized protein</fullName>
    </submittedName>
</protein>
<reference evidence="2" key="1">
    <citation type="journal article" date="2023" name="Front. Plant Sci.">
        <title>Chromosomal-level genome assembly of Melastoma candidum provides insights into trichome evolution.</title>
        <authorList>
            <person name="Zhong Y."/>
            <person name="Wu W."/>
            <person name="Sun C."/>
            <person name="Zou P."/>
            <person name="Liu Y."/>
            <person name="Dai S."/>
            <person name="Zhou R."/>
        </authorList>
    </citation>
    <scope>NUCLEOTIDE SEQUENCE [LARGE SCALE GENOMIC DNA]</scope>
</reference>
<name>A0ACB9NR99_9MYRT</name>